<organism evidence="7 8">
    <name type="scientific">Clostridium neonatale</name>
    <dbReference type="NCBI Taxonomy" id="137838"/>
    <lineage>
        <taxon>Bacteria</taxon>
        <taxon>Bacillati</taxon>
        <taxon>Bacillota</taxon>
        <taxon>Clostridia</taxon>
        <taxon>Eubacteriales</taxon>
        <taxon>Clostridiaceae</taxon>
        <taxon>Clostridium</taxon>
    </lineage>
</organism>
<dbReference type="PANTHER" id="PTHR48097">
    <property type="entry name" value="L-THREONINE ALDOLASE-RELATED"/>
    <property type="match status" value="1"/>
</dbReference>
<reference evidence="5" key="2">
    <citation type="submission" date="2021-10" db="EMBL/GenBank/DDBJ databases">
        <authorList>
            <person name="Mesa V."/>
        </authorList>
    </citation>
    <scope>NUCLEOTIDE SEQUENCE</scope>
    <source>
        <strain evidence="5">CC3_PB</strain>
    </source>
</reference>
<accession>A0A2A7MGC3</accession>
<evidence type="ECO:0000313" key="5">
    <source>
        <dbReference type="EMBL" id="CAG9709074.1"/>
    </source>
</evidence>
<dbReference type="RefSeq" id="WP_058294768.1">
    <property type="nucleotide sequence ID" value="NZ_CAKJVD010000035.1"/>
</dbReference>
<feature type="domain" description="Aromatic amino acid beta-eliminating lyase/threonine aldolase" evidence="4">
    <location>
        <begin position="14"/>
        <end position="287"/>
    </location>
</feature>
<reference evidence="6" key="3">
    <citation type="submission" date="2022-10" db="EMBL/GenBank/DDBJ databases">
        <authorList>
            <person name="Aires J."/>
            <person name="Mesa V."/>
        </authorList>
    </citation>
    <scope>NUCLEOTIDE SEQUENCE</scope>
    <source>
        <strain evidence="6">Clostridium neonatale JD116</strain>
    </source>
</reference>
<dbReference type="InterPro" id="IPR015422">
    <property type="entry name" value="PyrdxlP-dep_Trfase_small"/>
</dbReference>
<dbReference type="Proteomes" id="UP000220840">
    <property type="component" value="Unassembled WGS sequence"/>
</dbReference>
<evidence type="ECO:0000256" key="2">
    <source>
        <dbReference type="ARBA" id="ARBA00006966"/>
    </source>
</evidence>
<dbReference type="STRING" id="137838.GCA_001458595_01936"/>
<dbReference type="InterPro" id="IPR015421">
    <property type="entry name" value="PyrdxlP-dep_Trfase_major"/>
</dbReference>
<evidence type="ECO:0000313" key="7">
    <source>
        <dbReference type="EMBL" id="PEG30597.1"/>
    </source>
</evidence>
<evidence type="ECO:0000313" key="6">
    <source>
        <dbReference type="EMBL" id="CAI3642839.1"/>
    </source>
</evidence>
<dbReference type="EMBL" id="PDCJ01000001">
    <property type="protein sequence ID" value="PEG30597.1"/>
    <property type="molecule type" value="Genomic_DNA"/>
</dbReference>
<reference evidence="7 8" key="1">
    <citation type="submission" date="2017-10" db="EMBL/GenBank/DDBJ databases">
        <title>Effective Description of Clostridium neonatale sp. nov. linked to necrotizing enterocolitis in neonates and a clarification of species assignable to the genus Clostridium (Prazmowski 1880) emend. Lawson and Rainey 2016.</title>
        <authorList>
            <person name="Bernard K."/>
            <person name="Burdz T."/>
            <person name="Wiebe D."/>
            <person name="Balcewich B."/>
            <person name="Alfa M."/>
            <person name="Bernier A.-M."/>
        </authorList>
    </citation>
    <scope>NUCLEOTIDE SEQUENCE [LARGE SCALE GENOMIC DNA]</scope>
    <source>
        <strain evidence="7 8">LCDC99A005</strain>
    </source>
</reference>
<dbReference type="PANTHER" id="PTHR48097:SF5">
    <property type="entry name" value="LOW SPECIFICITY L-THREONINE ALDOLASE"/>
    <property type="match status" value="1"/>
</dbReference>
<evidence type="ECO:0000313" key="8">
    <source>
        <dbReference type="Proteomes" id="UP000220840"/>
    </source>
</evidence>
<dbReference type="Gene3D" id="3.40.640.10">
    <property type="entry name" value="Type I PLP-dependent aspartate aminotransferase-like (Major domain)"/>
    <property type="match status" value="1"/>
</dbReference>
<keyword evidence="8" id="KW-1185">Reference proteome</keyword>
<dbReference type="Gene3D" id="3.90.1150.10">
    <property type="entry name" value="Aspartate Aminotransferase, domain 1"/>
    <property type="match status" value="1"/>
</dbReference>
<dbReference type="GeneID" id="68876944"/>
<dbReference type="AlphaFoldDB" id="A0A2A7MGC3"/>
<evidence type="ECO:0000256" key="3">
    <source>
        <dbReference type="ARBA" id="ARBA00022898"/>
    </source>
</evidence>
<dbReference type="OrthoDB" id="9774495at2"/>
<sequence>MYSFVNDYSEGAHPRIMEAMVKTNLEQTSGYSTDYHTENAKRLIKKAIDCDDVNIHILVGGTQTNAIAISSFLRPHQAAIGVDTAHINVHETGAIEATGHKVLTAQSEDGKLKPEMIQKIVNEHTDEHMVQPKLVYISNSTEIGTIYKLDEIKAIKECCNKNNLLLFLDGARLGVGLTSKESDVKLSDLPKLCDAFYIGGTKNGALFGEALVICNNSLNEDFRFLIKQKGAMLAKGRLLGIQFEELFKDDLYFELARHANKMAILIKNAISEKGYKFKSDSSTNQQFPILPNDLISELEEKFSLGDIIRVDDKNSSIRIVTSWATDENIVYEFIKIIKKFDK</sequence>
<dbReference type="EC" id="4.1.2.48" evidence="5"/>
<keyword evidence="3" id="KW-0663">Pyridoxal phosphate</keyword>
<dbReference type="EMBL" id="CAMTCP010000248">
    <property type="protein sequence ID" value="CAI3642839.1"/>
    <property type="molecule type" value="Genomic_DNA"/>
</dbReference>
<proteinExistence type="inferred from homology"/>
<dbReference type="InterPro" id="IPR015424">
    <property type="entry name" value="PyrdxlP-dep_Trfase"/>
</dbReference>
<dbReference type="InterPro" id="IPR001597">
    <property type="entry name" value="ArAA_b-elim_lyase/Thr_aldolase"/>
</dbReference>
<name>A0A2A7MGC3_9CLOT</name>
<protein>
    <submittedName>
        <fullName evidence="5 7">Threonine aldolase</fullName>
        <ecNumber evidence="5">4.1.2.48</ecNumber>
    </submittedName>
</protein>
<comment type="similarity">
    <text evidence="2">Belongs to the threonine aldolase family.</text>
</comment>
<dbReference type="Proteomes" id="UP000789738">
    <property type="component" value="Unassembled WGS sequence"/>
</dbReference>
<keyword evidence="5" id="KW-0456">Lyase</keyword>
<dbReference type="EMBL" id="CAKJVE010000004">
    <property type="protein sequence ID" value="CAG9709074.1"/>
    <property type="molecule type" value="Genomic_DNA"/>
</dbReference>
<gene>
    <name evidence="6" type="ORF">CNEO2_40104</name>
    <name evidence="5" type="ORF">CNEO_43940</name>
    <name evidence="7" type="ORF">CQ394_02415</name>
</gene>
<evidence type="ECO:0000256" key="1">
    <source>
        <dbReference type="ARBA" id="ARBA00001933"/>
    </source>
</evidence>
<comment type="caution">
    <text evidence="7">The sequence shown here is derived from an EMBL/GenBank/DDBJ whole genome shotgun (WGS) entry which is preliminary data.</text>
</comment>
<dbReference type="GO" id="GO:0016829">
    <property type="term" value="F:lyase activity"/>
    <property type="evidence" value="ECO:0007669"/>
    <property type="project" value="UniProtKB-KW"/>
</dbReference>
<dbReference type="SUPFAM" id="SSF53383">
    <property type="entry name" value="PLP-dependent transferases"/>
    <property type="match status" value="1"/>
</dbReference>
<dbReference type="Proteomes" id="UP001189143">
    <property type="component" value="Unassembled WGS sequence"/>
</dbReference>
<dbReference type="GO" id="GO:0006520">
    <property type="term" value="P:amino acid metabolic process"/>
    <property type="evidence" value="ECO:0007669"/>
    <property type="project" value="InterPro"/>
</dbReference>
<dbReference type="Pfam" id="PF01212">
    <property type="entry name" value="Beta_elim_lyase"/>
    <property type="match status" value="1"/>
</dbReference>
<comment type="cofactor">
    <cofactor evidence="1">
        <name>pyridoxal 5'-phosphate</name>
        <dbReference type="ChEBI" id="CHEBI:597326"/>
    </cofactor>
</comment>
<evidence type="ECO:0000259" key="4">
    <source>
        <dbReference type="Pfam" id="PF01212"/>
    </source>
</evidence>